<evidence type="ECO:0000256" key="5">
    <source>
        <dbReference type="SAM" id="MobiDB-lite"/>
    </source>
</evidence>
<dbReference type="PANTHER" id="PTHR23501:SF67">
    <property type="entry name" value="MFS MULTIDRUG EFFLUX TRANSPORTER (EUROFUNG)"/>
    <property type="match status" value="1"/>
</dbReference>
<evidence type="ECO:0000256" key="6">
    <source>
        <dbReference type="SAM" id="Phobius"/>
    </source>
</evidence>
<feature type="transmembrane region" description="Helical" evidence="6">
    <location>
        <begin position="419"/>
        <end position="436"/>
    </location>
</feature>
<keyword evidence="4 6" id="KW-0472">Membrane</keyword>
<feature type="transmembrane region" description="Helical" evidence="6">
    <location>
        <begin position="191"/>
        <end position="208"/>
    </location>
</feature>
<protein>
    <recommendedName>
        <fullName evidence="7">Major facilitator superfamily (MFS) profile domain-containing protein</fullName>
    </recommendedName>
</protein>
<feature type="domain" description="Major facilitator superfamily (MFS) profile" evidence="7">
    <location>
        <begin position="154"/>
        <end position="654"/>
    </location>
</feature>
<evidence type="ECO:0000256" key="4">
    <source>
        <dbReference type="ARBA" id="ARBA00023136"/>
    </source>
</evidence>
<feature type="transmembrane region" description="Helical" evidence="6">
    <location>
        <begin position="484"/>
        <end position="503"/>
    </location>
</feature>
<dbReference type="PROSITE" id="PS50850">
    <property type="entry name" value="MFS"/>
    <property type="match status" value="1"/>
</dbReference>
<evidence type="ECO:0000256" key="3">
    <source>
        <dbReference type="ARBA" id="ARBA00022989"/>
    </source>
</evidence>
<evidence type="ECO:0000313" key="8">
    <source>
        <dbReference type="EMBL" id="KAL1861393.1"/>
    </source>
</evidence>
<feature type="transmembrane region" description="Helical" evidence="6">
    <location>
        <begin position="280"/>
        <end position="300"/>
    </location>
</feature>
<evidence type="ECO:0000313" key="9">
    <source>
        <dbReference type="Proteomes" id="UP001583177"/>
    </source>
</evidence>
<evidence type="ECO:0000259" key="7">
    <source>
        <dbReference type="PROSITE" id="PS50850"/>
    </source>
</evidence>
<feature type="transmembrane region" description="Helical" evidence="6">
    <location>
        <begin position="509"/>
        <end position="538"/>
    </location>
</feature>
<feature type="transmembrane region" description="Helical" evidence="6">
    <location>
        <begin position="151"/>
        <end position="171"/>
    </location>
</feature>
<feature type="region of interest" description="Disordered" evidence="5">
    <location>
        <begin position="1"/>
        <end position="117"/>
    </location>
</feature>
<dbReference type="Pfam" id="PF07690">
    <property type="entry name" value="MFS_1"/>
    <property type="match status" value="1"/>
</dbReference>
<keyword evidence="9" id="KW-1185">Reference proteome</keyword>
<sequence length="659" mass="70520">MSTARNNRPGQGHLPSTSTSTSTILDEQTPLIGNATPPYLKPYDDGSTDGDDEDIDPGDFDLLLTRSSSYATGLLGPEPNETPLLRGDRKYSTSSRAGRPPAFSSRRPSGSSEAIEDEVAAELERAGQLEGGAAAAADKSPFLGGISHGRFWWIFGNVLALHFVSCFDGTIMASSHPVITSYFQSSNSASWLSTAFLLTSTAFQPLLGRLSDTVGRKGPYIVTGTIFALATLWCALAQSMTSFIAARAVCGIGAGGVMTLGSIIVSDLVPIERRGAYQSYINMVYGVASTSGAALGGFMAENLGWRAEFGIQVPPLLLCVGISVVTIPGDLGLDLQAQQETVLQAMKQFDYWGSFFLTTSITFLILGLNLGGNVLPWTHPFVLASLAISALGFPSFLWAERSASRPIMPLRLIQRSPHANMIFSNFLAAFMMNAILFNMPLYFQAVLLTSATTSGLCLMVPTIASSTCGTATGFMVTWTKRLKWPLVLGAALFLLGTVVLSSMQRGWPLYAYLILLVPHSMGQGFAFPGTFMAILAASEQAEQAVVTSTLILWRSMGMVLGIAGSSLIVQNSLWSYLEMYVTDAAARDAGFLGGKGEVIEKVRESVEAIGKLAGLVQEQVVRSYEASIRAAFLSCITIALISLVLLLPIRLPRLGERKK</sequence>
<feature type="transmembrane region" description="Helical" evidence="6">
    <location>
        <begin position="220"/>
        <end position="238"/>
    </location>
</feature>
<keyword evidence="2 6" id="KW-0812">Transmembrane</keyword>
<name>A0ABR3WG86_9PEZI</name>
<feature type="transmembrane region" description="Helical" evidence="6">
    <location>
        <begin position="550"/>
        <end position="569"/>
    </location>
</feature>
<evidence type="ECO:0000256" key="1">
    <source>
        <dbReference type="ARBA" id="ARBA00004141"/>
    </source>
</evidence>
<feature type="transmembrane region" description="Helical" evidence="6">
    <location>
        <begin position="351"/>
        <end position="371"/>
    </location>
</feature>
<feature type="transmembrane region" description="Helical" evidence="6">
    <location>
        <begin position="630"/>
        <end position="649"/>
    </location>
</feature>
<evidence type="ECO:0000256" key="2">
    <source>
        <dbReference type="ARBA" id="ARBA00022692"/>
    </source>
</evidence>
<feature type="transmembrane region" description="Helical" evidence="6">
    <location>
        <begin position="312"/>
        <end position="331"/>
    </location>
</feature>
<feature type="transmembrane region" description="Helical" evidence="6">
    <location>
        <begin position="244"/>
        <end position="268"/>
    </location>
</feature>
<keyword evidence="3 6" id="KW-1133">Transmembrane helix</keyword>
<comment type="caution">
    <text evidence="8">The sequence shown here is derived from an EMBL/GenBank/DDBJ whole genome shotgun (WGS) entry which is preliminary data.</text>
</comment>
<dbReference type="PANTHER" id="PTHR23501">
    <property type="entry name" value="MAJOR FACILITATOR SUPERFAMILY"/>
    <property type="match status" value="1"/>
</dbReference>
<feature type="compositionally biased region" description="Acidic residues" evidence="5">
    <location>
        <begin position="46"/>
        <end position="59"/>
    </location>
</feature>
<reference evidence="8 9" key="1">
    <citation type="journal article" date="2024" name="IMA Fungus">
        <title>IMA Genome - F19 : A genome assembly and annotation guide to empower mycologists, including annotated draft genome sequences of Ceratocystis pirilliformis, Diaporthe australafricana, Fusarium ophioides, Paecilomyces lecythidis, and Sporothrix stenoceras.</title>
        <authorList>
            <person name="Aylward J."/>
            <person name="Wilson A.M."/>
            <person name="Visagie C.M."/>
            <person name="Spraker J."/>
            <person name="Barnes I."/>
            <person name="Buitendag C."/>
            <person name="Ceriani C."/>
            <person name="Del Mar Angel L."/>
            <person name="du Plessis D."/>
            <person name="Fuchs T."/>
            <person name="Gasser K."/>
            <person name="Kramer D."/>
            <person name="Li W."/>
            <person name="Munsamy K."/>
            <person name="Piso A."/>
            <person name="Price J.L."/>
            <person name="Sonnekus B."/>
            <person name="Thomas C."/>
            <person name="van der Nest A."/>
            <person name="van Dijk A."/>
            <person name="van Heerden A."/>
            <person name="van Vuuren N."/>
            <person name="Yilmaz N."/>
            <person name="Duong T.A."/>
            <person name="van der Merwe N.A."/>
            <person name="Wingfield M.J."/>
            <person name="Wingfield B.D."/>
        </authorList>
    </citation>
    <scope>NUCLEOTIDE SEQUENCE [LARGE SCALE GENOMIC DNA]</scope>
    <source>
        <strain evidence="8 9">CMW 18300</strain>
    </source>
</reference>
<dbReference type="Gene3D" id="1.20.1720.10">
    <property type="entry name" value="Multidrug resistance protein D"/>
    <property type="match status" value="1"/>
</dbReference>
<dbReference type="Gene3D" id="1.20.1250.20">
    <property type="entry name" value="MFS general substrate transporter like domains"/>
    <property type="match status" value="1"/>
</dbReference>
<feature type="transmembrane region" description="Helical" evidence="6">
    <location>
        <begin position="377"/>
        <end position="398"/>
    </location>
</feature>
<dbReference type="EMBL" id="JAWRVE010000087">
    <property type="protein sequence ID" value="KAL1861393.1"/>
    <property type="molecule type" value="Genomic_DNA"/>
</dbReference>
<gene>
    <name evidence="8" type="ORF">Daus18300_008924</name>
</gene>
<dbReference type="Proteomes" id="UP001583177">
    <property type="component" value="Unassembled WGS sequence"/>
</dbReference>
<dbReference type="SUPFAM" id="SSF103473">
    <property type="entry name" value="MFS general substrate transporter"/>
    <property type="match status" value="1"/>
</dbReference>
<dbReference type="InterPro" id="IPR036259">
    <property type="entry name" value="MFS_trans_sf"/>
</dbReference>
<dbReference type="InterPro" id="IPR011701">
    <property type="entry name" value="MFS"/>
</dbReference>
<dbReference type="InterPro" id="IPR020846">
    <property type="entry name" value="MFS_dom"/>
</dbReference>
<proteinExistence type="predicted"/>
<organism evidence="8 9">
    <name type="scientific">Diaporthe australafricana</name>
    <dbReference type="NCBI Taxonomy" id="127596"/>
    <lineage>
        <taxon>Eukaryota</taxon>
        <taxon>Fungi</taxon>
        <taxon>Dikarya</taxon>
        <taxon>Ascomycota</taxon>
        <taxon>Pezizomycotina</taxon>
        <taxon>Sordariomycetes</taxon>
        <taxon>Sordariomycetidae</taxon>
        <taxon>Diaporthales</taxon>
        <taxon>Diaporthaceae</taxon>
        <taxon>Diaporthe</taxon>
    </lineage>
</organism>
<comment type="subcellular location">
    <subcellularLocation>
        <location evidence="1">Membrane</location>
        <topology evidence="1">Multi-pass membrane protein</topology>
    </subcellularLocation>
</comment>
<accession>A0ABR3WG86</accession>